<proteinExistence type="predicted"/>
<dbReference type="AlphaFoldDB" id="A0A5P9XN66"/>
<evidence type="ECO:0000256" key="1">
    <source>
        <dbReference type="SAM" id="MobiDB-lite"/>
    </source>
</evidence>
<name>A0A5P9XN66_ACITH</name>
<gene>
    <name evidence="2" type="ORF">GCD22_00649</name>
</gene>
<evidence type="ECO:0000313" key="2">
    <source>
        <dbReference type="EMBL" id="QFX95139.1"/>
    </source>
</evidence>
<protein>
    <submittedName>
        <fullName evidence="2">Uncharacterized protein</fullName>
    </submittedName>
</protein>
<accession>A0A5P9XN66</accession>
<dbReference type="EMBL" id="CP045571">
    <property type="protein sequence ID" value="QFX95139.1"/>
    <property type="molecule type" value="Genomic_DNA"/>
</dbReference>
<feature type="region of interest" description="Disordered" evidence="1">
    <location>
        <begin position="101"/>
        <end position="133"/>
    </location>
</feature>
<dbReference type="Proteomes" id="UP000363590">
    <property type="component" value="Chromosome"/>
</dbReference>
<organism evidence="2 3">
    <name type="scientific">Acidithiobacillus thiooxidans ATCC 19377</name>
    <dbReference type="NCBI Taxonomy" id="637390"/>
    <lineage>
        <taxon>Bacteria</taxon>
        <taxon>Pseudomonadati</taxon>
        <taxon>Pseudomonadota</taxon>
        <taxon>Acidithiobacillia</taxon>
        <taxon>Acidithiobacillales</taxon>
        <taxon>Acidithiobacillaceae</taxon>
        <taxon>Acidithiobacillus</taxon>
    </lineage>
</organism>
<sequence>MSDYASTEPGGEPLSAWDYRSLFLRDETAFDKFYCPYCDIRLSSVLIYETGELSKSPHFSARFGAHRYGCDGTPDSVPSHVNEPTKRHYVKSVMHAPEVLITRPAPRASNTARNSRSEPPTPDEVRRRRREAGVAGLARPRTYLLQPLVEVRNAVLAEGYELFGRDHLHEGKRNEWFKKNLKQMPLTLDDDTNYDDAFRTPRYINWNNDRIYHGKGVVIGLDGCYKITSEIAAKVPNLAKIQFFVKINTSALLNQNSPRSHHALCQRLNDLCQPDKTIKWYAYGRPAIGGRGCDVIVDSLDYIYIK</sequence>
<reference evidence="2 3" key="1">
    <citation type="submission" date="2019-10" db="EMBL/GenBank/DDBJ databases">
        <authorList>
            <person name="Wang R."/>
        </authorList>
    </citation>
    <scope>NUCLEOTIDE SEQUENCE [LARGE SCALE GENOMIC DNA]</scope>
    <source>
        <strain evidence="2 3">ATCC 19377</strain>
    </source>
</reference>
<dbReference type="KEGG" id="atx:GCD22_00649"/>
<evidence type="ECO:0000313" key="3">
    <source>
        <dbReference type="Proteomes" id="UP000363590"/>
    </source>
</evidence>
<feature type="compositionally biased region" description="Polar residues" evidence="1">
    <location>
        <begin position="108"/>
        <end position="118"/>
    </location>
</feature>